<comment type="similarity">
    <text evidence="2 8 9">Belongs to the universal ribosomal protein uL22 family.</text>
</comment>
<comment type="subcellular location">
    <subcellularLocation>
        <location evidence="8 10">Plastid</location>
        <location evidence="8 10">Chloroplast</location>
    </subcellularLocation>
</comment>
<comment type="subunit">
    <text evidence="8">Part of the 50S ribosomal subunit.</text>
</comment>
<evidence type="ECO:0000256" key="8">
    <source>
        <dbReference type="HAMAP-Rule" id="MF_01331"/>
    </source>
</evidence>
<keyword evidence="6 8" id="KW-0687">Ribonucleoprotein</keyword>
<dbReference type="InterPro" id="IPR018260">
    <property type="entry name" value="Ribosomal_uL22_CS"/>
</dbReference>
<dbReference type="InterPro" id="IPR036394">
    <property type="entry name" value="Ribosomal_uL22_sf"/>
</dbReference>
<reference evidence="11" key="1">
    <citation type="journal article" date="2017" name="J. Phycol.">
        <title>Analysis of chloroplast genomes and a supermatrix inform reclassification of the Rhodomelaceae (Rhodophyta).</title>
        <authorList>
            <person name="Diaz-Tapia P."/>
            <person name="Maggs C.A."/>
            <person name="West J.A."/>
            <person name="Verbruggen H."/>
        </authorList>
    </citation>
    <scope>NUCLEOTIDE SEQUENCE</scope>
    <source>
        <strain evidence="11">PD888</strain>
    </source>
</reference>
<dbReference type="RefSeq" id="YP_009396036.1">
    <property type="nucleotide sequence ID" value="NC_035280.1"/>
</dbReference>
<name>A0A1Z1MH84_9FLOR</name>
<dbReference type="PANTHER" id="PTHR13501">
    <property type="entry name" value="CHLOROPLAST 50S RIBOSOMAL PROTEIN L22-RELATED"/>
    <property type="match status" value="1"/>
</dbReference>
<dbReference type="PANTHER" id="PTHR13501:SF8">
    <property type="entry name" value="LARGE RIBOSOMAL SUBUNIT PROTEIN UL22M"/>
    <property type="match status" value="1"/>
</dbReference>
<dbReference type="EMBL" id="MF101436">
    <property type="protein sequence ID" value="ARW65222.1"/>
    <property type="molecule type" value="Genomic_DNA"/>
</dbReference>
<evidence type="ECO:0000256" key="4">
    <source>
        <dbReference type="ARBA" id="ARBA00022884"/>
    </source>
</evidence>
<dbReference type="GO" id="GO:0006412">
    <property type="term" value="P:translation"/>
    <property type="evidence" value="ECO:0007669"/>
    <property type="project" value="UniProtKB-UniRule"/>
</dbReference>
<evidence type="ECO:0000256" key="2">
    <source>
        <dbReference type="ARBA" id="ARBA00009451"/>
    </source>
</evidence>
<dbReference type="Gene3D" id="3.90.470.10">
    <property type="entry name" value="Ribosomal protein L22/L17"/>
    <property type="match status" value="1"/>
</dbReference>
<dbReference type="Pfam" id="PF00237">
    <property type="entry name" value="Ribosomal_L22"/>
    <property type="match status" value="1"/>
</dbReference>
<evidence type="ECO:0000313" key="11">
    <source>
        <dbReference type="EMBL" id="ARW65222.1"/>
    </source>
</evidence>
<evidence type="ECO:0000256" key="9">
    <source>
        <dbReference type="RuleBase" id="RU004005"/>
    </source>
</evidence>
<dbReference type="GO" id="GO:0019843">
    <property type="term" value="F:rRNA binding"/>
    <property type="evidence" value="ECO:0007669"/>
    <property type="project" value="UniProtKB-UniRule"/>
</dbReference>
<evidence type="ECO:0000256" key="7">
    <source>
        <dbReference type="ARBA" id="ARBA00035285"/>
    </source>
</evidence>
<dbReference type="SUPFAM" id="SSF54843">
    <property type="entry name" value="Ribosomal protein L22"/>
    <property type="match status" value="1"/>
</dbReference>
<dbReference type="InterPro" id="IPR047867">
    <property type="entry name" value="Ribosomal_uL22_bac/org-type"/>
</dbReference>
<protein>
    <recommendedName>
        <fullName evidence="7 8">Large ribosomal subunit protein uL22c</fullName>
    </recommendedName>
</protein>
<dbReference type="GO" id="GO:0015934">
    <property type="term" value="C:large ribosomal subunit"/>
    <property type="evidence" value="ECO:0007669"/>
    <property type="project" value="InterPro"/>
</dbReference>
<evidence type="ECO:0000256" key="6">
    <source>
        <dbReference type="ARBA" id="ARBA00023274"/>
    </source>
</evidence>
<keyword evidence="5 8" id="KW-0689">Ribosomal protein</keyword>
<keyword evidence="11" id="KW-0150">Chloroplast</keyword>
<gene>
    <name evidence="8 11" type="primary">rpl22</name>
</gene>
<organism evidence="11">
    <name type="scientific">Dasya naccarioides</name>
    <dbReference type="NCBI Taxonomy" id="2007180"/>
    <lineage>
        <taxon>Eukaryota</taxon>
        <taxon>Rhodophyta</taxon>
        <taxon>Florideophyceae</taxon>
        <taxon>Rhodymeniophycidae</taxon>
        <taxon>Ceramiales</taxon>
        <taxon>Dasyaceae</taxon>
        <taxon>Dasya</taxon>
    </lineage>
</organism>
<keyword evidence="4 8" id="KW-0694">RNA-binding</keyword>
<dbReference type="CDD" id="cd00336">
    <property type="entry name" value="Ribosomal_L22"/>
    <property type="match status" value="1"/>
</dbReference>
<keyword evidence="11" id="KW-0934">Plastid</keyword>
<comment type="function">
    <text evidence="8 10">The globular domain of the protein is located near the polypeptide exit tunnel on the outside of the subunit, while an extended beta-hairpin is found that lines the wall of the exit tunnel in the center of the 70S ribosome.</text>
</comment>
<dbReference type="InterPro" id="IPR001063">
    <property type="entry name" value="Ribosomal_uL22"/>
</dbReference>
<accession>A0A1Z1MH84</accession>
<dbReference type="AlphaFoldDB" id="A0A1Z1MH84"/>
<dbReference type="PROSITE" id="PS00464">
    <property type="entry name" value="RIBOSOMAL_L22"/>
    <property type="match status" value="1"/>
</dbReference>
<keyword evidence="3 8" id="KW-0699">rRNA-binding</keyword>
<evidence type="ECO:0000256" key="10">
    <source>
        <dbReference type="RuleBase" id="RU004009"/>
    </source>
</evidence>
<evidence type="ECO:0000256" key="1">
    <source>
        <dbReference type="ARBA" id="ARBA00003611"/>
    </source>
</evidence>
<dbReference type="InterPro" id="IPR005727">
    <property type="entry name" value="Ribosomal_uL22_bac/chlpt-type"/>
</dbReference>
<proteinExistence type="inferred from homology"/>
<dbReference type="GO" id="GO:0009507">
    <property type="term" value="C:chloroplast"/>
    <property type="evidence" value="ECO:0007669"/>
    <property type="project" value="UniProtKB-SubCell"/>
</dbReference>
<evidence type="ECO:0000256" key="5">
    <source>
        <dbReference type="ARBA" id="ARBA00022980"/>
    </source>
</evidence>
<geneLocation type="chloroplast" evidence="11"/>
<dbReference type="GeneID" id="33358160"/>
<dbReference type="GO" id="GO:0003735">
    <property type="term" value="F:structural constituent of ribosome"/>
    <property type="evidence" value="ECO:0007669"/>
    <property type="project" value="InterPro"/>
</dbReference>
<evidence type="ECO:0000256" key="3">
    <source>
        <dbReference type="ARBA" id="ARBA00022730"/>
    </source>
</evidence>
<dbReference type="HAMAP" id="MF_01331_B">
    <property type="entry name" value="Ribosomal_uL22_B"/>
    <property type="match status" value="1"/>
</dbReference>
<comment type="function">
    <text evidence="1 8 10">This protein binds specifically to 23S rRNA.</text>
</comment>
<dbReference type="NCBIfam" id="TIGR01044">
    <property type="entry name" value="rplV_bact"/>
    <property type="match status" value="1"/>
</dbReference>
<sequence>MIQDIKKSQAITKYIRISSHKARRVLEQIRGKTYNEARLILEFMPYKACKIIIKVLESSLNNIKQQSETENFRIDKKNIIIREALANQGPTLKRFQPRAQGRAFPIRKPTCHITIKLESII</sequence>